<proteinExistence type="predicted"/>
<dbReference type="EMBL" id="UINC01200305">
    <property type="protein sequence ID" value="SVE19125.1"/>
    <property type="molecule type" value="Genomic_DNA"/>
</dbReference>
<reference evidence="1" key="1">
    <citation type="submission" date="2018-05" db="EMBL/GenBank/DDBJ databases">
        <authorList>
            <person name="Lanie J.A."/>
            <person name="Ng W.-L."/>
            <person name="Kazmierczak K.M."/>
            <person name="Andrzejewski T.M."/>
            <person name="Davidsen T.M."/>
            <person name="Wayne K.J."/>
            <person name="Tettelin H."/>
            <person name="Glass J.I."/>
            <person name="Rusch D."/>
            <person name="Podicherti R."/>
            <person name="Tsui H.-C.T."/>
            <person name="Winkler M.E."/>
        </authorList>
    </citation>
    <scope>NUCLEOTIDE SEQUENCE</scope>
</reference>
<name>A0A383BID8_9ZZZZ</name>
<evidence type="ECO:0000313" key="1">
    <source>
        <dbReference type="EMBL" id="SVE19125.1"/>
    </source>
</evidence>
<gene>
    <name evidence="1" type="ORF">METZ01_LOCUS471979</name>
</gene>
<feature type="non-terminal residue" evidence="1">
    <location>
        <position position="1"/>
    </location>
</feature>
<sequence length="217" mass="24447">PWDPFALTMAAVVRRPEKRIRVFSGNDHQDVMFRPYILPARHELEATEEHSAEEVFKDLGGPSHWNRQQGFYIYRGDRMIQSGGWCGLRAIDEHTKLARVALDFSPDLDALFSVDIAKMRVTLPPEVRTKLEIPVHELCRGADEKYRAGAPGDVADLVPGLRTPDLDRVARMLHMAAFRSKNKVAYDEILAVVAETDPDLAGQLGWKDTDGTIRQVS</sequence>
<dbReference type="AlphaFoldDB" id="A0A383BID8"/>
<organism evidence="1">
    <name type="scientific">marine metagenome</name>
    <dbReference type="NCBI Taxonomy" id="408172"/>
    <lineage>
        <taxon>unclassified sequences</taxon>
        <taxon>metagenomes</taxon>
        <taxon>ecological metagenomes</taxon>
    </lineage>
</organism>
<accession>A0A383BID8</accession>
<protein>
    <submittedName>
        <fullName evidence="1">Uncharacterized protein</fullName>
    </submittedName>
</protein>